<feature type="transmembrane region" description="Helical" evidence="7">
    <location>
        <begin position="27"/>
        <end position="51"/>
    </location>
</feature>
<feature type="transmembrane region" description="Helical" evidence="7">
    <location>
        <begin position="179"/>
        <end position="198"/>
    </location>
</feature>
<feature type="transmembrane region" description="Helical" evidence="7">
    <location>
        <begin position="329"/>
        <end position="351"/>
    </location>
</feature>
<feature type="transmembrane region" description="Helical" evidence="7">
    <location>
        <begin position="63"/>
        <end position="81"/>
    </location>
</feature>
<keyword evidence="10" id="KW-1185">Reference proteome</keyword>
<gene>
    <name evidence="9" type="ORF">SAMN05421548_104198</name>
</gene>
<feature type="transmembrane region" description="Helical" evidence="7">
    <location>
        <begin position="257"/>
        <end position="278"/>
    </location>
</feature>
<feature type="transmembrane region" description="Helical" evidence="7">
    <location>
        <begin position="88"/>
        <end position="108"/>
    </location>
</feature>
<evidence type="ECO:0000256" key="5">
    <source>
        <dbReference type="ARBA" id="ARBA00023063"/>
    </source>
</evidence>
<evidence type="ECO:0000256" key="1">
    <source>
        <dbReference type="ARBA" id="ARBA00004141"/>
    </source>
</evidence>
<reference evidence="10" key="1">
    <citation type="submission" date="2016-09" db="EMBL/GenBank/DDBJ databases">
        <authorList>
            <person name="Varghese N."/>
            <person name="Submissions S."/>
        </authorList>
    </citation>
    <scope>NUCLEOTIDE SEQUENCE [LARGE SCALE GENOMIC DNA]</scope>
    <source>
        <strain evidence="10">TNe-862</strain>
    </source>
</reference>
<proteinExistence type="inferred from homology"/>
<dbReference type="Pfam" id="PF07690">
    <property type="entry name" value="MFS_1"/>
    <property type="match status" value="1"/>
</dbReference>
<comment type="subcellular location">
    <subcellularLocation>
        <location evidence="1">Membrane</location>
        <topology evidence="1">Multi-pass membrane protein</topology>
    </subcellularLocation>
</comment>
<evidence type="ECO:0000256" key="4">
    <source>
        <dbReference type="ARBA" id="ARBA00022989"/>
    </source>
</evidence>
<feature type="transmembrane region" description="Helical" evidence="7">
    <location>
        <begin position="114"/>
        <end position="137"/>
    </location>
</feature>
<accession>A0A1G6JB22</accession>
<dbReference type="InterPro" id="IPR044772">
    <property type="entry name" value="NO3_transporter"/>
</dbReference>
<evidence type="ECO:0000256" key="6">
    <source>
        <dbReference type="ARBA" id="ARBA00023136"/>
    </source>
</evidence>
<evidence type="ECO:0000259" key="8">
    <source>
        <dbReference type="PROSITE" id="PS50850"/>
    </source>
</evidence>
<feature type="transmembrane region" description="Helical" evidence="7">
    <location>
        <begin position="290"/>
        <end position="309"/>
    </location>
</feature>
<evidence type="ECO:0000313" key="10">
    <source>
        <dbReference type="Proteomes" id="UP000198908"/>
    </source>
</evidence>
<sequence>MNLRSESTRPVTNAAEPDKVGAKAWSVLFVSTLAFLVCFVVWMMFGVLGVQLREELQLNSTEFGLLTATPVLTGAVMRLPFGAWTDRFGGRIVMTTLLVTCAVPVYIVSYANEFWQFLLIGLFLGCVGASFAVGTPYVARFFPPSRRGFAMGFFGAGTVGAAVNLFVTPQLEKLYGWRFVPRVYAVALIVTAVIFWLGSARDPGAGKSGGSLLDSFKVLADERVWRLCQYYSITFGGFTALSLWIPQYLKAEYGMSLVMASAFAAGFSLPGSILRAVGGVLADKLGAHKVTWWGLWVAWICLFVLSYPPTDFVIHTIDGQAALHISMPVFGFVAIAFVLGAVFAFGMASTFKYVADDFPTNMGIVTGIVGLAGGLGGFLLPILFGALLDLLKIRSSCFMLLYGIVWVSLILLYFSEVKRTPILGEPSR</sequence>
<dbReference type="OrthoDB" id="9771451at2"/>
<feature type="domain" description="Major facilitator superfamily (MFS) profile" evidence="8">
    <location>
        <begin position="26"/>
        <end position="420"/>
    </location>
</feature>
<dbReference type="SUPFAM" id="SSF103473">
    <property type="entry name" value="MFS general substrate transporter"/>
    <property type="match status" value="1"/>
</dbReference>
<comment type="similarity">
    <text evidence="2">Belongs to the major facilitator superfamily. Nitrate/nitrite porter (TC 2.A.1.8) family.</text>
</comment>
<evidence type="ECO:0000256" key="7">
    <source>
        <dbReference type="SAM" id="Phobius"/>
    </source>
</evidence>
<keyword evidence="4 7" id="KW-1133">Transmembrane helix</keyword>
<dbReference type="InterPro" id="IPR036259">
    <property type="entry name" value="MFS_trans_sf"/>
</dbReference>
<dbReference type="Proteomes" id="UP000198908">
    <property type="component" value="Unassembled WGS sequence"/>
</dbReference>
<dbReference type="RefSeq" id="WP_091995998.1">
    <property type="nucleotide sequence ID" value="NZ_FMYQ01000004.1"/>
</dbReference>
<dbReference type="GO" id="GO:0016020">
    <property type="term" value="C:membrane"/>
    <property type="evidence" value="ECO:0007669"/>
    <property type="project" value="UniProtKB-SubCell"/>
</dbReference>
<dbReference type="PANTHER" id="PTHR23515">
    <property type="entry name" value="HIGH-AFFINITY NITRATE TRANSPORTER 2.3"/>
    <property type="match status" value="1"/>
</dbReference>
<organism evidence="9 10">
    <name type="scientific">Paraburkholderia lycopersici</name>
    <dbReference type="NCBI Taxonomy" id="416944"/>
    <lineage>
        <taxon>Bacteria</taxon>
        <taxon>Pseudomonadati</taxon>
        <taxon>Pseudomonadota</taxon>
        <taxon>Betaproteobacteria</taxon>
        <taxon>Burkholderiales</taxon>
        <taxon>Burkholderiaceae</taxon>
        <taxon>Paraburkholderia</taxon>
    </lineage>
</organism>
<dbReference type="GO" id="GO:0015112">
    <property type="term" value="F:nitrate transmembrane transporter activity"/>
    <property type="evidence" value="ECO:0007669"/>
    <property type="project" value="InterPro"/>
</dbReference>
<feature type="transmembrane region" description="Helical" evidence="7">
    <location>
        <begin position="363"/>
        <end position="387"/>
    </location>
</feature>
<feature type="transmembrane region" description="Helical" evidence="7">
    <location>
        <begin position="149"/>
        <end position="167"/>
    </location>
</feature>
<dbReference type="PROSITE" id="PS50850">
    <property type="entry name" value="MFS"/>
    <property type="match status" value="1"/>
</dbReference>
<evidence type="ECO:0000313" key="9">
    <source>
        <dbReference type="EMBL" id="SDC15869.1"/>
    </source>
</evidence>
<feature type="transmembrane region" description="Helical" evidence="7">
    <location>
        <begin position="393"/>
        <end position="414"/>
    </location>
</feature>
<evidence type="ECO:0000256" key="2">
    <source>
        <dbReference type="ARBA" id="ARBA00008432"/>
    </source>
</evidence>
<protein>
    <submittedName>
        <fullName evidence="9">MFS transporter, NNP family, nitrate/nitrite transporter</fullName>
    </submittedName>
</protein>
<feature type="transmembrane region" description="Helical" evidence="7">
    <location>
        <begin position="227"/>
        <end position="245"/>
    </location>
</feature>
<dbReference type="STRING" id="416944.SAMN05421548_104198"/>
<keyword evidence="5" id="KW-0534">Nitrate assimilation</keyword>
<keyword evidence="6 7" id="KW-0472">Membrane</keyword>
<dbReference type="CDD" id="cd17341">
    <property type="entry name" value="MFS_NRT2_like"/>
    <property type="match status" value="1"/>
</dbReference>
<evidence type="ECO:0000256" key="3">
    <source>
        <dbReference type="ARBA" id="ARBA00022692"/>
    </source>
</evidence>
<dbReference type="AlphaFoldDB" id="A0A1G6JB22"/>
<dbReference type="InterPro" id="IPR020846">
    <property type="entry name" value="MFS_dom"/>
</dbReference>
<keyword evidence="3 7" id="KW-0812">Transmembrane</keyword>
<name>A0A1G6JB22_9BURK</name>
<dbReference type="EMBL" id="FMYQ01000004">
    <property type="protein sequence ID" value="SDC15869.1"/>
    <property type="molecule type" value="Genomic_DNA"/>
</dbReference>
<dbReference type="Gene3D" id="1.20.1250.20">
    <property type="entry name" value="MFS general substrate transporter like domains"/>
    <property type="match status" value="2"/>
</dbReference>
<dbReference type="InterPro" id="IPR011701">
    <property type="entry name" value="MFS"/>
</dbReference>
<dbReference type="GO" id="GO:0042128">
    <property type="term" value="P:nitrate assimilation"/>
    <property type="evidence" value="ECO:0007669"/>
    <property type="project" value="UniProtKB-KW"/>
</dbReference>